<gene>
    <name evidence="1" type="ORF">I4F81_002759</name>
</gene>
<organism evidence="1 2">
    <name type="scientific">Pyropia yezoensis</name>
    <name type="common">Susabi-nori</name>
    <name type="synonym">Porphyra yezoensis</name>
    <dbReference type="NCBI Taxonomy" id="2788"/>
    <lineage>
        <taxon>Eukaryota</taxon>
        <taxon>Rhodophyta</taxon>
        <taxon>Bangiophyceae</taxon>
        <taxon>Bangiales</taxon>
        <taxon>Bangiaceae</taxon>
        <taxon>Pyropia</taxon>
    </lineage>
</organism>
<proteinExistence type="predicted"/>
<evidence type="ECO:0000313" key="2">
    <source>
        <dbReference type="Proteomes" id="UP000798662"/>
    </source>
</evidence>
<name>A0ACC3BQF8_PYRYE</name>
<sequence length="382" mass="40419">MVTGPINKFLARGSQHPRSQASPGRVFTAPKLSAVASTFVGNLSFSACLSSAFLPPGMTARSLAEYSKGGAVIFYDATAPLKLLLTPDQNRHFLACIERGVCKIGDVVTVKVHTAMLSQPEPHTLRAASNMVLAVAPTGCPGIFMDSLPIPLAWAKSLPPWCVFSSVLTLNMQTIRSMGATSSVQVVDRVGEHAMLTMPSWNLSNLWGELNRVTLTDVLFPSLCSPSNASRAFHFGDGATVEGVFKEVNFTTGMTFNQTYWWVPMVSTPVPTLEADRIAREWMAYAEPGANNVFYDLVPVDVGAAADAVVDLVADESTASPTSALLGAAARRAGEEEAEEEEEDRSPAGAPVDAAPGASGGGDMITSYSGSADTTDVSARRL</sequence>
<keyword evidence="2" id="KW-1185">Reference proteome</keyword>
<evidence type="ECO:0000313" key="1">
    <source>
        <dbReference type="EMBL" id="KAK1860170.1"/>
    </source>
</evidence>
<accession>A0ACC3BQF8</accession>
<dbReference type="EMBL" id="CM020618">
    <property type="protein sequence ID" value="KAK1860170.1"/>
    <property type="molecule type" value="Genomic_DNA"/>
</dbReference>
<comment type="caution">
    <text evidence="1">The sequence shown here is derived from an EMBL/GenBank/DDBJ whole genome shotgun (WGS) entry which is preliminary data.</text>
</comment>
<protein>
    <submittedName>
        <fullName evidence="1">Uncharacterized protein</fullName>
    </submittedName>
</protein>
<reference evidence="1" key="1">
    <citation type="submission" date="2019-11" db="EMBL/GenBank/DDBJ databases">
        <title>Nori genome reveals adaptations in red seaweeds to the harsh intertidal environment.</title>
        <authorList>
            <person name="Wang D."/>
            <person name="Mao Y."/>
        </authorList>
    </citation>
    <scope>NUCLEOTIDE SEQUENCE</scope>
    <source>
        <tissue evidence="1">Gametophyte</tissue>
    </source>
</reference>
<dbReference type="Proteomes" id="UP000798662">
    <property type="component" value="Chromosome 1"/>
</dbReference>